<dbReference type="InterPro" id="IPR011010">
    <property type="entry name" value="DNA_brk_join_enz"/>
</dbReference>
<protein>
    <recommendedName>
        <fullName evidence="5">Tyr recombinase domain-containing protein</fullName>
    </recommendedName>
</protein>
<dbReference type="GO" id="GO:0006310">
    <property type="term" value="P:DNA recombination"/>
    <property type="evidence" value="ECO:0007669"/>
    <property type="project" value="UniProtKB-KW"/>
</dbReference>
<dbReference type="InterPro" id="IPR010998">
    <property type="entry name" value="Integrase_recombinase_N"/>
</dbReference>
<keyword evidence="2" id="KW-0238">DNA-binding</keyword>
<dbReference type="PROSITE" id="PS51898">
    <property type="entry name" value="TYR_RECOMBINASE"/>
    <property type="match status" value="1"/>
</dbReference>
<dbReference type="RefSeq" id="WP_111230202.1">
    <property type="nucleotide sequence ID" value="NZ_NBIU01000023.1"/>
</dbReference>
<evidence type="ECO:0000256" key="1">
    <source>
        <dbReference type="ARBA" id="ARBA00008857"/>
    </source>
</evidence>
<dbReference type="AlphaFoldDB" id="A0A2W6MTF5"/>
<dbReference type="Proteomes" id="UP000249746">
    <property type="component" value="Unassembled WGS sequence"/>
</dbReference>
<evidence type="ECO:0000313" key="6">
    <source>
        <dbReference type="EMBL" id="PZT47712.1"/>
    </source>
</evidence>
<dbReference type="Pfam" id="PF00589">
    <property type="entry name" value="Phage_integrase"/>
    <property type="match status" value="1"/>
</dbReference>
<dbReference type="Gene3D" id="1.10.150.130">
    <property type="match status" value="1"/>
</dbReference>
<accession>A0A2W6MTF5</accession>
<dbReference type="PANTHER" id="PTHR30349">
    <property type="entry name" value="PHAGE INTEGRASE-RELATED"/>
    <property type="match status" value="1"/>
</dbReference>
<gene>
    <name evidence="6" type="ORF">B6S12_07575</name>
</gene>
<reference evidence="6 7" key="1">
    <citation type="submission" date="2017-03" db="EMBL/GenBank/DDBJ databases">
        <title>Genomic and clinical evidence uncovers the enterohepatic species Helicobacter valdiviensis as a potential human intestinal pathogen.</title>
        <authorList>
            <person name="Fresia P."/>
            <person name="Jara R."/>
            <person name="Sierra R."/>
            <person name="Ferres I."/>
            <person name="Greif G."/>
            <person name="Iraola G."/>
            <person name="Collado L."/>
        </authorList>
    </citation>
    <scope>NUCLEOTIDE SEQUENCE [LARGE SCALE GENOMIC DNA]</scope>
    <source>
        <strain evidence="6 7">WBE14</strain>
    </source>
</reference>
<dbReference type="SUPFAM" id="SSF56349">
    <property type="entry name" value="DNA breaking-rejoining enzymes"/>
    <property type="match status" value="1"/>
</dbReference>
<keyword evidence="3" id="KW-0233">DNA recombination</keyword>
<dbReference type="PANTHER" id="PTHR30349:SF64">
    <property type="entry name" value="PROPHAGE INTEGRASE INTD-RELATED"/>
    <property type="match status" value="1"/>
</dbReference>
<feature type="coiled-coil region" evidence="4">
    <location>
        <begin position="337"/>
        <end position="374"/>
    </location>
</feature>
<evidence type="ECO:0000313" key="7">
    <source>
        <dbReference type="Proteomes" id="UP000249746"/>
    </source>
</evidence>
<dbReference type="OrthoDB" id="5391994at2"/>
<dbReference type="Gene3D" id="1.10.443.10">
    <property type="entry name" value="Intergrase catalytic core"/>
    <property type="match status" value="1"/>
</dbReference>
<comment type="caution">
    <text evidence="6">The sequence shown here is derived from an EMBL/GenBank/DDBJ whole genome shotgun (WGS) entry which is preliminary data.</text>
</comment>
<dbReference type="InterPro" id="IPR050090">
    <property type="entry name" value="Tyrosine_recombinase_XerCD"/>
</dbReference>
<dbReference type="GO" id="GO:0003677">
    <property type="term" value="F:DNA binding"/>
    <property type="evidence" value="ECO:0007669"/>
    <property type="project" value="UniProtKB-KW"/>
</dbReference>
<evidence type="ECO:0000256" key="3">
    <source>
        <dbReference type="ARBA" id="ARBA00023172"/>
    </source>
</evidence>
<dbReference type="InterPro" id="IPR013762">
    <property type="entry name" value="Integrase-like_cat_sf"/>
</dbReference>
<dbReference type="EMBL" id="NBIU01000023">
    <property type="protein sequence ID" value="PZT47712.1"/>
    <property type="molecule type" value="Genomic_DNA"/>
</dbReference>
<keyword evidence="4" id="KW-0175">Coiled coil</keyword>
<dbReference type="InterPro" id="IPR002104">
    <property type="entry name" value="Integrase_catalytic"/>
</dbReference>
<dbReference type="CDD" id="cd01189">
    <property type="entry name" value="INT_ICEBs1_C_like"/>
    <property type="match status" value="1"/>
</dbReference>
<proteinExistence type="inferred from homology"/>
<keyword evidence="7" id="KW-1185">Reference proteome</keyword>
<organism evidence="6 7">
    <name type="scientific">Helicobacter valdiviensis</name>
    <dbReference type="NCBI Taxonomy" id="1458358"/>
    <lineage>
        <taxon>Bacteria</taxon>
        <taxon>Pseudomonadati</taxon>
        <taxon>Campylobacterota</taxon>
        <taxon>Epsilonproteobacteria</taxon>
        <taxon>Campylobacterales</taxon>
        <taxon>Helicobacteraceae</taxon>
        <taxon>Helicobacter</taxon>
    </lineage>
</organism>
<evidence type="ECO:0000256" key="4">
    <source>
        <dbReference type="SAM" id="Coils"/>
    </source>
</evidence>
<evidence type="ECO:0000259" key="5">
    <source>
        <dbReference type="PROSITE" id="PS51898"/>
    </source>
</evidence>
<dbReference type="GO" id="GO:0015074">
    <property type="term" value="P:DNA integration"/>
    <property type="evidence" value="ECO:0007669"/>
    <property type="project" value="InterPro"/>
</dbReference>
<name>A0A2W6MTF5_9HELI</name>
<feature type="domain" description="Tyr recombinase" evidence="5">
    <location>
        <begin position="166"/>
        <end position="348"/>
    </location>
</feature>
<evidence type="ECO:0000256" key="2">
    <source>
        <dbReference type="ARBA" id="ARBA00023125"/>
    </source>
</evidence>
<comment type="similarity">
    <text evidence="1">Belongs to the 'phage' integrase family.</text>
</comment>
<sequence>MLKTKKHYINRGGKIHIQTTLNGERLRFSTKLDFNAENEEYVKNNLERILQNHLKPNKQTGKNDFRFYANKFLENQKPFIKNRTYEQYKTNLNTITILIKNKPIMQYSKEDVECFYKKIIEKNYSRGSVSNFCTLLNSVFVLAQEDNIGFKNPYFAKRIRNLKEVRERRVFSLEEVRMIIEESKKDFYSPKLYLYLNIAFFTGARFGEILALNYEDFNLEEKILKISKTLSKVGEQTPKTKTSNREIDILSPLLKIKHLLIGKGRIFKGSYYSLTCSYRREFKKLIKNLGMQQADIYATRHTFASLMLQHQEEPMWISQMLGHSNLSITYAVYAKFIQSKTKKRAAFLEEAKEEKEENLALKEIKSELIALKKNDNEF</sequence>